<evidence type="ECO:0000259" key="5">
    <source>
        <dbReference type="PROSITE" id="PS50850"/>
    </source>
</evidence>
<dbReference type="InterPro" id="IPR011701">
    <property type="entry name" value="MFS"/>
</dbReference>
<feature type="transmembrane region" description="Helical" evidence="4">
    <location>
        <begin position="250"/>
        <end position="274"/>
    </location>
</feature>
<dbReference type="Gene3D" id="1.20.1250.20">
    <property type="entry name" value="MFS general substrate transporter like domains"/>
    <property type="match status" value="1"/>
</dbReference>
<proteinExistence type="predicted"/>
<feature type="transmembrane region" description="Helical" evidence="4">
    <location>
        <begin position="107"/>
        <end position="130"/>
    </location>
</feature>
<dbReference type="PANTHER" id="PTHR11360">
    <property type="entry name" value="MONOCARBOXYLATE TRANSPORTER"/>
    <property type="match status" value="1"/>
</dbReference>
<dbReference type="InterPro" id="IPR050327">
    <property type="entry name" value="Proton-linked_MCT"/>
</dbReference>
<dbReference type="Proteomes" id="UP000250443">
    <property type="component" value="Unassembled WGS sequence"/>
</dbReference>
<feature type="transmembrane region" description="Helical" evidence="4">
    <location>
        <begin position="347"/>
        <end position="367"/>
    </location>
</feature>
<dbReference type="InterPro" id="IPR020846">
    <property type="entry name" value="MFS_dom"/>
</dbReference>
<gene>
    <name evidence="6" type="ORF">NCTC11842_01789</name>
</gene>
<accession>A0A2X2EAZ6</accession>
<dbReference type="RefSeq" id="WP_019364606.1">
    <property type="nucleotide sequence ID" value="NZ_UAUF01000010.1"/>
</dbReference>
<feature type="transmembrane region" description="Helical" evidence="4">
    <location>
        <begin position="47"/>
        <end position="71"/>
    </location>
</feature>
<feature type="transmembrane region" description="Helical" evidence="4">
    <location>
        <begin position="83"/>
        <end position="101"/>
    </location>
</feature>
<feature type="transmembrane region" description="Helical" evidence="4">
    <location>
        <begin position="220"/>
        <end position="244"/>
    </location>
</feature>
<protein>
    <submittedName>
        <fullName evidence="6">Major facilitator superfamily transporter</fullName>
    </submittedName>
</protein>
<keyword evidence="3 4" id="KW-0472">Membrane</keyword>
<dbReference type="InterPro" id="IPR036259">
    <property type="entry name" value="MFS_trans_sf"/>
</dbReference>
<evidence type="ECO:0000313" key="7">
    <source>
        <dbReference type="Proteomes" id="UP000250443"/>
    </source>
</evidence>
<sequence length="401" mass="41656">MSLPESLHPAVDRTKLVWAMGITQILAWGSTYYLPAVLAAPIARDTGWSITSVVGGLSWGMLVAGATSPAVGRHIDRHGGRAVMALSSLLLAVGIATMGVAENLTTYYFAWSLIGIAMAAGLYDAAFSTLGRLLGEGARTSITGLTLLGGFASTLGWPAIAAMEEWLGWRGTCLSIAAVHFLIGLPVHALMIPGSARQPLRLVLIGNGDTVTRSPGRSSVLFLLIGMMLTILALVVSGISVHLLDALKQLGITTAIALAIGMVIGPAQVAARIAEFSIGRNLHPTWSARVGVLLCMLGLGLLISGKPWLAFVAIALYGAGNGILTIARGTLPLALFGAEGYGSRMGLLARPVLVAQACGPILAALVLDKFGPVQLLSVLCCLLLICVVISFRIPAKSRPEA</sequence>
<name>A0A2X2EAZ6_PSELU</name>
<feature type="transmembrane region" description="Helical" evidence="4">
    <location>
        <begin position="169"/>
        <end position="192"/>
    </location>
</feature>
<feature type="transmembrane region" description="Helical" evidence="4">
    <location>
        <begin position="142"/>
        <end position="163"/>
    </location>
</feature>
<dbReference type="SUPFAM" id="SSF103473">
    <property type="entry name" value="MFS general substrate transporter"/>
    <property type="match status" value="1"/>
</dbReference>
<evidence type="ECO:0000256" key="3">
    <source>
        <dbReference type="ARBA" id="ARBA00023136"/>
    </source>
</evidence>
<reference evidence="6 7" key="1">
    <citation type="submission" date="2018-06" db="EMBL/GenBank/DDBJ databases">
        <authorList>
            <consortium name="Pathogen Informatics"/>
            <person name="Doyle S."/>
        </authorList>
    </citation>
    <scope>NUCLEOTIDE SEQUENCE [LARGE SCALE GENOMIC DNA]</scope>
    <source>
        <strain evidence="6 7">NCTC11842</strain>
    </source>
</reference>
<dbReference type="GO" id="GO:0022857">
    <property type="term" value="F:transmembrane transporter activity"/>
    <property type="evidence" value="ECO:0007669"/>
    <property type="project" value="InterPro"/>
</dbReference>
<feature type="transmembrane region" description="Helical" evidence="4">
    <location>
        <begin position="309"/>
        <end position="335"/>
    </location>
</feature>
<dbReference type="PANTHER" id="PTHR11360:SF308">
    <property type="entry name" value="BLL3089 PROTEIN"/>
    <property type="match status" value="1"/>
</dbReference>
<keyword evidence="2 4" id="KW-1133">Transmembrane helix</keyword>
<feature type="domain" description="Major facilitator superfamily (MFS) profile" evidence="5">
    <location>
        <begin position="16"/>
        <end position="398"/>
    </location>
</feature>
<keyword evidence="1 4" id="KW-0812">Transmembrane</keyword>
<organism evidence="6 7">
    <name type="scientific">Pseudomonas luteola</name>
    <dbReference type="NCBI Taxonomy" id="47886"/>
    <lineage>
        <taxon>Bacteria</taxon>
        <taxon>Pseudomonadati</taxon>
        <taxon>Pseudomonadota</taxon>
        <taxon>Gammaproteobacteria</taxon>
        <taxon>Pseudomonadales</taxon>
        <taxon>Pseudomonadaceae</taxon>
        <taxon>Pseudomonas</taxon>
    </lineage>
</organism>
<dbReference type="AlphaFoldDB" id="A0A2X2EAZ6"/>
<evidence type="ECO:0000256" key="4">
    <source>
        <dbReference type="SAM" id="Phobius"/>
    </source>
</evidence>
<feature type="transmembrane region" description="Helical" evidence="4">
    <location>
        <begin position="286"/>
        <end position="303"/>
    </location>
</feature>
<feature type="transmembrane region" description="Helical" evidence="4">
    <location>
        <begin position="16"/>
        <end position="35"/>
    </location>
</feature>
<dbReference type="EMBL" id="UAUF01000010">
    <property type="protein sequence ID" value="SPZ05369.1"/>
    <property type="molecule type" value="Genomic_DNA"/>
</dbReference>
<dbReference type="PROSITE" id="PS50850">
    <property type="entry name" value="MFS"/>
    <property type="match status" value="1"/>
</dbReference>
<feature type="transmembrane region" description="Helical" evidence="4">
    <location>
        <begin position="373"/>
        <end position="393"/>
    </location>
</feature>
<evidence type="ECO:0000313" key="6">
    <source>
        <dbReference type="EMBL" id="SPZ05369.1"/>
    </source>
</evidence>
<dbReference type="Pfam" id="PF07690">
    <property type="entry name" value="MFS_1"/>
    <property type="match status" value="1"/>
</dbReference>
<evidence type="ECO:0000256" key="1">
    <source>
        <dbReference type="ARBA" id="ARBA00022692"/>
    </source>
</evidence>
<evidence type="ECO:0000256" key="2">
    <source>
        <dbReference type="ARBA" id="ARBA00022989"/>
    </source>
</evidence>